<evidence type="ECO:0000313" key="4">
    <source>
        <dbReference type="EMBL" id="SIS79823.1"/>
    </source>
</evidence>
<accession>A0A1N7M191</accession>
<dbReference type="GO" id="GO:0016787">
    <property type="term" value="F:hydrolase activity"/>
    <property type="evidence" value="ECO:0007669"/>
    <property type="project" value="UniProtKB-UniRule"/>
</dbReference>
<gene>
    <name evidence="4" type="ORF">SAMN05421790_105132</name>
</gene>
<dbReference type="GO" id="GO:0046872">
    <property type="term" value="F:metal ion binding"/>
    <property type="evidence" value="ECO:0007669"/>
    <property type="project" value="UniProtKB-KW"/>
</dbReference>
<dbReference type="InterPro" id="IPR041802">
    <property type="entry name" value="MPP_YfcE"/>
</dbReference>
<dbReference type="SUPFAM" id="SSF56300">
    <property type="entry name" value="Metallo-dependent phosphatases"/>
    <property type="match status" value="1"/>
</dbReference>
<dbReference type="InterPro" id="IPR000979">
    <property type="entry name" value="Phosphodiesterase_MJ0936/Vps29"/>
</dbReference>
<dbReference type="AlphaFoldDB" id="A0A1N7M191"/>
<evidence type="ECO:0000259" key="3">
    <source>
        <dbReference type="Pfam" id="PF12850"/>
    </source>
</evidence>
<name>A0A1N7M191_9BACL</name>
<dbReference type="NCBIfam" id="TIGR00040">
    <property type="entry name" value="yfcE"/>
    <property type="match status" value="1"/>
</dbReference>
<reference evidence="5" key="1">
    <citation type="submission" date="2017-01" db="EMBL/GenBank/DDBJ databases">
        <authorList>
            <person name="Varghese N."/>
            <person name="Submissions S."/>
        </authorList>
    </citation>
    <scope>NUCLEOTIDE SEQUENCE [LARGE SCALE GENOMIC DNA]</scope>
    <source>
        <strain evidence="5">DSM 45196</strain>
    </source>
</reference>
<dbReference type="Pfam" id="PF12850">
    <property type="entry name" value="Metallophos_2"/>
    <property type="match status" value="1"/>
</dbReference>
<sequence length="175" mass="19220">MRVLIVSDSHGEGALLREVVDREQADHVIHCGDFCTESAQLPGGWITVVRGNCDWVEVPWEARWEGGGIHFLITHGHRLQVNSSLLPLQYRAQEVGAQIACFGHTHIPMSEWVDGVLLLNPGSLVNPRGGFPKPSYAILETTGREDVTLSYFTPDGERLPGLGGKFPVFARSNPP</sequence>
<evidence type="ECO:0000313" key="5">
    <source>
        <dbReference type="Proteomes" id="UP000186795"/>
    </source>
</evidence>
<dbReference type="Proteomes" id="UP000186795">
    <property type="component" value="Unassembled WGS sequence"/>
</dbReference>
<comment type="cofactor">
    <cofactor evidence="2">
        <name>a divalent metal cation</name>
        <dbReference type="ChEBI" id="CHEBI:60240"/>
    </cofactor>
</comment>
<dbReference type="Gene3D" id="3.60.21.10">
    <property type="match status" value="1"/>
</dbReference>
<keyword evidence="2" id="KW-0479">Metal-binding</keyword>
<dbReference type="InterPro" id="IPR024654">
    <property type="entry name" value="Calcineurin-like_PHP_lpxH"/>
</dbReference>
<comment type="similarity">
    <text evidence="1 2">Belongs to the metallophosphoesterase superfamily. YfcE family.</text>
</comment>
<organism evidence="4 5">
    <name type="scientific">Kroppenstedtia eburnea</name>
    <dbReference type="NCBI Taxonomy" id="714067"/>
    <lineage>
        <taxon>Bacteria</taxon>
        <taxon>Bacillati</taxon>
        <taxon>Bacillota</taxon>
        <taxon>Bacilli</taxon>
        <taxon>Bacillales</taxon>
        <taxon>Thermoactinomycetaceae</taxon>
        <taxon>Kroppenstedtia</taxon>
    </lineage>
</organism>
<proteinExistence type="inferred from homology"/>
<dbReference type="RefSeq" id="WP_076524781.1">
    <property type="nucleotide sequence ID" value="NZ_CP048103.1"/>
</dbReference>
<dbReference type="InterPro" id="IPR029052">
    <property type="entry name" value="Metallo-depent_PP-like"/>
</dbReference>
<dbReference type="CDD" id="cd00841">
    <property type="entry name" value="MPP_YfcE"/>
    <property type="match status" value="1"/>
</dbReference>
<dbReference type="EMBL" id="FTOD01000005">
    <property type="protein sequence ID" value="SIS79823.1"/>
    <property type="molecule type" value="Genomic_DNA"/>
</dbReference>
<dbReference type="PANTHER" id="PTHR11124">
    <property type="entry name" value="VACUOLAR SORTING PROTEIN VPS29"/>
    <property type="match status" value="1"/>
</dbReference>
<keyword evidence="5" id="KW-1185">Reference proteome</keyword>
<evidence type="ECO:0000256" key="2">
    <source>
        <dbReference type="RuleBase" id="RU362039"/>
    </source>
</evidence>
<feature type="domain" description="Calcineurin-like phosphoesterase" evidence="3">
    <location>
        <begin position="1"/>
        <end position="142"/>
    </location>
</feature>
<dbReference type="EC" id="3.1.4.-" evidence="2"/>
<dbReference type="OrthoDB" id="9800565at2"/>
<evidence type="ECO:0000256" key="1">
    <source>
        <dbReference type="ARBA" id="ARBA00008950"/>
    </source>
</evidence>
<protein>
    <recommendedName>
        <fullName evidence="2">Phosphoesterase</fullName>
        <ecNumber evidence="2">3.1.4.-</ecNumber>
    </recommendedName>
</protein>